<dbReference type="Ensembl" id="ENSLOCT00000004544.1">
    <property type="protein sequence ID" value="ENSLOCP00000004536.1"/>
    <property type="gene ID" value="ENSLOCG00000003802.1"/>
</dbReference>
<evidence type="ECO:0000256" key="4">
    <source>
        <dbReference type="ARBA" id="ARBA00071355"/>
    </source>
</evidence>
<dbReference type="InterPro" id="IPR012966">
    <property type="entry name" value="AHD"/>
</dbReference>
<reference evidence="7" key="2">
    <citation type="submission" date="2025-08" db="UniProtKB">
        <authorList>
            <consortium name="Ensembl"/>
        </authorList>
    </citation>
    <scope>IDENTIFICATION</scope>
</reference>
<feature type="region of interest" description="Disordered" evidence="5">
    <location>
        <begin position="485"/>
        <end position="505"/>
    </location>
</feature>
<organism evidence="7 8">
    <name type="scientific">Lepisosteus oculatus</name>
    <name type="common">Spotted gar</name>
    <dbReference type="NCBI Taxonomy" id="7918"/>
    <lineage>
        <taxon>Eukaryota</taxon>
        <taxon>Metazoa</taxon>
        <taxon>Chordata</taxon>
        <taxon>Craniata</taxon>
        <taxon>Vertebrata</taxon>
        <taxon>Euteleostomi</taxon>
        <taxon>Actinopterygii</taxon>
        <taxon>Neopterygii</taxon>
        <taxon>Holostei</taxon>
        <taxon>Semionotiformes</taxon>
        <taxon>Lepisosteidae</taxon>
        <taxon>Lepisosteus</taxon>
    </lineage>
</organism>
<dbReference type="FunFam" id="2.30.29.30:FF:000111">
    <property type="entry name" value="anillin isoform X1"/>
    <property type="match status" value="1"/>
</dbReference>
<keyword evidence="1" id="KW-0175">Coiled coil</keyword>
<dbReference type="SMART" id="SM00233">
    <property type="entry name" value="PH"/>
    <property type="match status" value="1"/>
</dbReference>
<dbReference type="PANTHER" id="PTHR21538">
    <property type="entry name" value="ANILLIN/RHOTEKIN RTKN"/>
    <property type="match status" value="1"/>
</dbReference>
<dbReference type="PANTHER" id="PTHR21538:SF26">
    <property type="entry name" value="ANILLIN ISOFORM X1"/>
    <property type="match status" value="1"/>
</dbReference>
<feature type="compositionally biased region" description="Polar residues" evidence="5">
    <location>
        <begin position="289"/>
        <end position="308"/>
    </location>
</feature>
<feature type="region of interest" description="Disordered" evidence="5">
    <location>
        <begin position="396"/>
        <end position="419"/>
    </location>
</feature>
<feature type="compositionally biased region" description="Basic and acidic residues" evidence="5">
    <location>
        <begin position="214"/>
        <end position="228"/>
    </location>
</feature>
<comment type="subcellular location">
    <subcellularLocation>
        <location evidence="2">Cell projection</location>
        <location evidence="2">Bleb</location>
    </subcellularLocation>
</comment>
<feature type="region of interest" description="Disordered" evidence="5">
    <location>
        <begin position="1"/>
        <end position="67"/>
    </location>
</feature>
<dbReference type="GO" id="GO:0000915">
    <property type="term" value="P:actomyosin contractile ring assembly"/>
    <property type="evidence" value="ECO:0000318"/>
    <property type="project" value="GO_Central"/>
</dbReference>
<feature type="region of interest" description="Disordered" evidence="5">
    <location>
        <begin position="164"/>
        <end position="183"/>
    </location>
</feature>
<feature type="region of interest" description="Disordered" evidence="5">
    <location>
        <begin position="214"/>
        <end position="250"/>
    </location>
</feature>
<feature type="compositionally biased region" description="Polar residues" evidence="5">
    <location>
        <begin position="396"/>
        <end position="416"/>
    </location>
</feature>
<dbReference type="GO" id="GO:0031106">
    <property type="term" value="P:septin ring organization"/>
    <property type="evidence" value="ECO:0000318"/>
    <property type="project" value="GO_Central"/>
</dbReference>
<dbReference type="eggNOG" id="KOG3640">
    <property type="taxonomic scope" value="Eukaryota"/>
</dbReference>
<comment type="function">
    <text evidence="3">Required for cytokinesis. Essential for the structural integrity of the cleavage furrow and for completion of cleavage furrow ingression. Plays a role in bleb assembly during metaphase and anaphase of mitosis. May play a significant role in podocyte cell migration.</text>
</comment>
<feature type="region of interest" description="Disordered" evidence="5">
    <location>
        <begin position="90"/>
        <end position="116"/>
    </location>
</feature>
<feature type="compositionally biased region" description="Basic and acidic residues" evidence="5">
    <location>
        <begin position="313"/>
        <end position="325"/>
    </location>
</feature>
<dbReference type="CDD" id="cd01263">
    <property type="entry name" value="PH_anillin"/>
    <property type="match status" value="1"/>
</dbReference>
<dbReference type="Gene3D" id="2.30.29.30">
    <property type="entry name" value="Pleckstrin-homology domain (PH domain)/Phosphotyrosine-binding domain (PTB)"/>
    <property type="match status" value="1"/>
</dbReference>
<evidence type="ECO:0000313" key="8">
    <source>
        <dbReference type="Proteomes" id="UP000018468"/>
    </source>
</evidence>
<dbReference type="EMBL" id="AHAT01010542">
    <property type="status" value="NOT_ANNOTATED_CDS"/>
    <property type="molecule type" value="Genomic_DNA"/>
</dbReference>
<dbReference type="STRING" id="7918.ENSLOCP00000004536"/>
<feature type="compositionally biased region" description="Acidic residues" evidence="5">
    <location>
        <begin position="266"/>
        <end position="277"/>
    </location>
</feature>
<evidence type="ECO:0000259" key="6">
    <source>
        <dbReference type="PROSITE" id="PS50003"/>
    </source>
</evidence>
<feature type="domain" description="PH" evidence="6">
    <location>
        <begin position="702"/>
        <end position="815"/>
    </location>
</feature>
<evidence type="ECO:0000313" key="7">
    <source>
        <dbReference type="Ensembl" id="ENSLOCP00000004536.1"/>
    </source>
</evidence>
<feature type="compositionally biased region" description="Basic and acidic residues" evidence="5">
    <location>
        <begin position="19"/>
        <end position="47"/>
    </location>
</feature>
<feature type="region of interest" description="Disordered" evidence="5">
    <location>
        <begin position="824"/>
        <end position="850"/>
    </location>
</feature>
<feature type="region of interest" description="Disordered" evidence="5">
    <location>
        <begin position="265"/>
        <end position="339"/>
    </location>
</feature>
<dbReference type="Bgee" id="ENSLOCG00000003802">
    <property type="expression patterns" value="Expressed in ovary and 11 other cell types or tissues"/>
</dbReference>
<evidence type="ECO:0000256" key="2">
    <source>
        <dbReference type="ARBA" id="ARBA00043945"/>
    </source>
</evidence>
<dbReference type="Pfam" id="PF00169">
    <property type="entry name" value="PH"/>
    <property type="match status" value="1"/>
</dbReference>
<dbReference type="GO" id="GO:0032059">
    <property type="term" value="C:bleb"/>
    <property type="evidence" value="ECO:0007669"/>
    <property type="project" value="UniProtKB-SubCell"/>
</dbReference>
<dbReference type="Pfam" id="PF08174">
    <property type="entry name" value="Anillin"/>
    <property type="match status" value="1"/>
</dbReference>
<reference evidence="7" key="3">
    <citation type="submission" date="2025-09" db="UniProtKB">
        <authorList>
            <consortium name="Ensembl"/>
        </authorList>
    </citation>
    <scope>IDENTIFICATION</scope>
</reference>
<dbReference type="HOGENOM" id="CLU_306514_0_0_1"/>
<dbReference type="GO" id="GO:0005826">
    <property type="term" value="C:actomyosin contractile ring"/>
    <property type="evidence" value="ECO:0000318"/>
    <property type="project" value="GO_Central"/>
</dbReference>
<name>W5M828_LEPOC</name>
<dbReference type="InParanoid" id="W5M828"/>
<feature type="region of interest" description="Disordered" evidence="5">
    <location>
        <begin position="133"/>
        <end position="157"/>
    </location>
</feature>
<dbReference type="InterPro" id="IPR011993">
    <property type="entry name" value="PH-like_dom_sf"/>
</dbReference>
<dbReference type="InterPro" id="IPR001849">
    <property type="entry name" value="PH_domain"/>
</dbReference>
<dbReference type="InterPro" id="IPR037840">
    <property type="entry name" value="PH_Anillin"/>
</dbReference>
<reference evidence="8" key="1">
    <citation type="submission" date="2011-12" db="EMBL/GenBank/DDBJ databases">
        <title>The Draft Genome of Lepisosteus oculatus.</title>
        <authorList>
            <consortium name="The Broad Institute Genome Assembly &amp; Analysis Group"/>
            <consortium name="Computational R&amp;D Group"/>
            <consortium name="and Sequencing Platform"/>
            <person name="Di Palma F."/>
            <person name="Alfoldi J."/>
            <person name="Johnson J."/>
            <person name="Berlin A."/>
            <person name="Gnerre S."/>
            <person name="Jaffe D."/>
            <person name="MacCallum I."/>
            <person name="Young S."/>
            <person name="Walker B.J."/>
            <person name="Lander E.S."/>
            <person name="Lindblad-Toh K."/>
        </authorList>
    </citation>
    <scope>NUCLEOTIDE SEQUENCE [LARGE SCALE GENOMIC DNA]</scope>
</reference>
<dbReference type="OMA" id="WNHPNEM"/>
<dbReference type="SUPFAM" id="SSF50729">
    <property type="entry name" value="PH domain-like"/>
    <property type="match status" value="1"/>
</dbReference>
<dbReference type="GO" id="GO:0000281">
    <property type="term" value="P:mitotic cytokinesis"/>
    <property type="evidence" value="ECO:0000318"/>
    <property type="project" value="GO_Central"/>
</dbReference>
<dbReference type="AlphaFoldDB" id="W5M828"/>
<evidence type="ECO:0000256" key="1">
    <source>
        <dbReference type="ARBA" id="ARBA00023054"/>
    </source>
</evidence>
<evidence type="ECO:0000256" key="3">
    <source>
        <dbReference type="ARBA" id="ARBA00057106"/>
    </source>
</evidence>
<feature type="compositionally biased region" description="Polar residues" evidence="5">
    <location>
        <begin position="164"/>
        <end position="175"/>
    </location>
</feature>
<dbReference type="Proteomes" id="UP000018468">
    <property type="component" value="Linkage group LG23"/>
</dbReference>
<proteinExistence type="predicted"/>
<dbReference type="GeneTree" id="ENSGT00390000008749"/>
<evidence type="ECO:0000256" key="5">
    <source>
        <dbReference type="SAM" id="MobiDB-lite"/>
    </source>
</evidence>
<keyword evidence="8" id="KW-1185">Reference proteome</keyword>
<dbReference type="InterPro" id="IPR051364">
    <property type="entry name" value="Cytokinesis/Rho-signaling"/>
</dbReference>
<sequence length="850" mass="94796">MAERAGEEEGGVARSPLKRLRDPLSDGEQSRKSEAPEPQEVFKRRCYDVSGDENLNPMEQARSPLKPLHRQVEMVVKPDTPAVASIKSRMNTLAAQRQQDEPSAVSGLEDQSGDQAALETAVRGDVEFRSRVERFEARTPATEPIAPTSRPHSQSSIARTIQEKLLNSQGSSVSKANRLRKEREEELRLVRLQSKSDNIWKKNDAEASLMEDAVVKADSQDSERKESDTANCSSAMYVSDADLTSQEEELNSSEMIDQIFEGVLDTTEDEVEPDCDDNGMSSREETEEQSGQQVTQEGNVTTENSNNEQADDEKEKAEVDKHGDNNVDEELTFPPGSILSPLTKSVEAVVTPLRLMSGDAPGPIPFHLTPSDLTETPPLYSIDAYRSLRQSTLRSYNSVTPTTNRKATEQTRTAQPHSVKEKIKILNEEISKLQTIIYQTTQALNCCTDEEHGKGSLEEAEAEKLLLVSMEKRLSLLSELSRLKEPGASAGSAERGLETSPQEPCRGTLSISDVRLPLKVEFACSARTRAGRPSHYFFVLIRYGSSNIVATPLATAADAKNGDTIAFPTSITLQDIRPNFEIDVEVYSLSHTTNACNSERRPSKSKVTPKKLLTNITKSNHNQSSAVLPALGSSVRASNFSLVGSHKITLTSLGQNKFPLDKIKFDGKVRKLLGDEFQEKVPFLSPLEGNIYLRLACQSHSNIEHRGFLTMFEDISGFGAWHRRWVCLERGNLSYWNYPNDERSKPAVGCINLTNCTSQCVKPVNRDSCARPNTFELVKLSQQKDAREILSKCWFSADTKEEREEWMEKLNQALLDHRTWKPVVSDQQTRQRDAPQDMSFTSTHSRESIL</sequence>
<protein>
    <recommendedName>
        <fullName evidence="4">Anillin</fullName>
    </recommendedName>
</protein>
<accession>W5M828</accession>
<dbReference type="PROSITE" id="PS50003">
    <property type="entry name" value="PH_DOMAIN"/>
    <property type="match status" value="1"/>
</dbReference>